<proteinExistence type="predicted"/>
<accession>A0A6N2V361</accession>
<sequence>MENVAGPWPLPQRGSTEGKRLPEPWPEMGIHFIQKAKILVVPCIFSFFYVKYTNGMAIFVAVCPWRIGRGGKDLFAQPAVLWNPIHAGVRGSFAAGGLRRGPRRVPPRHAPHGCFWPSRGRFWITIPNCAASRGGGRFTGRELAPPGQGEHHPAGGTTLWKMQNKTKWAPPQSSR</sequence>
<protein>
    <submittedName>
        <fullName evidence="2">Uncharacterized protein</fullName>
    </submittedName>
</protein>
<feature type="region of interest" description="Disordered" evidence="1">
    <location>
        <begin position="137"/>
        <end position="158"/>
    </location>
</feature>
<name>A0A6N2V361_9FIRM</name>
<organism evidence="2">
    <name type="scientific">uncultured Anaerotruncus sp</name>
    <dbReference type="NCBI Taxonomy" id="905011"/>
    <lineage>
        <taxon>Bacteria</taxon>
        <taxon>Bacillati</taxon>
        <taxon>Bacillota</taxon>
        <taxon>Clostridia</taxon>
        <taxon>Eubacteriales</taxon>
        <taxon>Oscillospiraceae</taxon>
        <taxon>Anaerotruncus</taxon>
        <taxon>environmental samples</taxon>
    </lineage>
</organism>
<gene>
    <name evidence="2" type="ORF">AULFYP135_02217</name>
</gene>
<feature type="region of interest" description="Disordered" evidence="1">
    <location>
        <begin position="1"/>
        <end position="20"/>
    </location>
</feature>
<evidence type="ECO:0000313" key="2">
    <source>
        <dbReference type="EMBL" id="VYT24027.1"/>
    </source>
</evidence>
<dbReference type="AlphaFoldDB" id="A0A6N2V361"/>
<reference evidence="2" key="1">
    <citation type="submission" date="2019-11" db="EMBL/GenBank/DDBJ databases">
        <authorList>
            <person name="Feng L."/>
        </authorList>
    </citation>
    <scope>NUCLEOTIDE SEQUENCE</scope>
    <source>
        <strain evidence="2">AundefinedLFYP135</strain>
    </source>
</reference>
<evidence type="ECO:0000256" key="1">
    <source>
        <dbReference type="SAM" id="MobiDB-lite"/>
    </source>
</evidence>
<dbReference type="EMBL" id="CACRSL010000005">
    <property type="protein sequence ID" value="VYT24027.1"/>
    <property type="molecule type" value="Genomic_DNA"/>
</dbReference>